<name>A0A1M7QSJ8_9ACTN</name>
<protein>
    <submittedName>
        <fullName evidence="4">3-carboxy-cis,cis-muconate cycloisomerase</fullName>
    </submittedName>
</protein>
<dbReference type="InterPro" id="IPR019468">
    <property type="entry name" value="AdenyloSucc_lyase_C"/>
</dbReference>
<dbReference type="GO" id="GO:0016853">
    <property type="term" value="F:isomerase activity"/>
    <property type="evidence" value="ECO:0007669"/>
    <property type="project" value="UniProtKB-KW"/>
</dbReference>
<dbReference type="Pfam" id="PF00206">
    <property type="entry name" value="Lyase_1"/>
    <property type="match status" value="1"/>
</dbReference>
<dbReference type="AlphaFoldDB" id="A0A1M7QSJ8"/>
<keyword evidence="1" id="KW-0456">Lyase</keyword>
<keyword evidence="4" id="KW-0413">Isomerase</keyword>
<dbReference type="Gene3D" id="1.10.40.30">
    <property type="entry name" value="Fumarase/aspartase (C-terminal domain)"/>
    <property type="match status" value="1"/>
</dbReference>
<dbReference type="PROSITE" id="PS00163">
    <property type="entry name" value="FUMARATE_LYASES"/>
    <property type="match status" value="1"/>
</dbReference>
<dbReference type="PRINTS" id="PR00149">
    <property type="entry name" value="FUMRATELYASE"/>
</dbReference>
<accession>A0A1M7QSJ8</accession>
<sequence length="446" mass="45458">MGRRFSLPSDLFGPLFADDAVAAQTDDGAVLRALLDVEAALARAEASVGVIPADAADAIVAATSGSFDVAALGRAAQSSGNPVVPLVRALEKELPESARPWVHHGATSQDVLDTALMLVAYRATGPILDALRAATDTLAALAQRHRGTLMVGRTLGQQALPTTFGLKAAGWLVALDTAAARLRTVRESTLAVQFGGAAGTLAALRDRGLPVAAALAAELGLAEPTVPWHTDRQRILDLGAGLAGIAAALGKVSLDLTLLAQSEVAEVAEGGGGGGSSAMPHKRNPAGSILVRSAGLRTPGLLATLHTAAAQQEHERATGGWHAEWEPLRELLDVVGGASARAARILADLRVDADRMRATLDATGGVLLSENVSGALAGELGRSAAHDLVKNAVASGRPLREVLLDAGVASDRVDAALDPANYLGSADALVDRALAAHAETWRGSAG</sequence>
<evidence type="ECO:0000313" key="5">
    <source>
        <dbReference type="Proteomes" id="UP000184440"/>
    </source>
</evidence>
<dbReference type="InterPro" id="IPR000362">
    <property type="entry name" value="Fumarate_lyase_fam"/>
</dbReference>
<dbReference type="Pfam" id="PF10397">
    <property type="entry name" value="ADSL_C"/>
    <property type="match status" value="1"/>
</dbReference>
<dbReference type="GO" id="GO:0019619">
    <property type="term" value="P:3,4-dihydroxybenzoate catabolic process"/>
    <property type="evidence" value="ECO:0007669"/>
    <property type="project" value="InterPro"/>
</dbReference>
<evidence type="ECO:0000313" key="4">
    <source>
        <dbReference type="EMBL" id="SHN34667.1"/>
    </source>
</evidence>
<dbReference type="STRING" id="134849.SAMN05443668_105292"/>
<proteinExistence type="inferred from homology"/>
<evidence type="ECO:0000256" key="2">
    <source>
        <dbReference type="ARBA" id="ARBA00034772"/>
    </source>
</evidence>
<dbReference type="PANTHER" id="PTHR43172">
    <property type="entry name" value="ADENYLOSUCCINATE LYASE"/>
    <property type="match status" value="1"/>
</dbReference>
<dbReference type="InterPro" id="IPR008948">
    <property type="entry name" value="L-Aspartase-like"/>
</dbReference>
<keyword evidence="5" id="KW-1185">Reference proteome</keyword>
<dbReference type="GO" id="GO:0016829">
    <property type="term" value="F:lyase activity"/>
    <property type="evidence" value="ECO:0007669"/>
    <property type="project" value="UniProtKB-KW"/>
</dbReference>
<dbReference type="Proteomes" id="UP000184440">
    <property type="component" value="Unassembled WGS sequence"/>
</dbReference>
<dbReference type="SMART" id="SM00998">
    <property type="entry name" value="ADSL_C"/>
    <property type="match status" value="1"/>
</dbReference>
<organism evidence="4 5">
    <name type="scientific">Cryptosporangium aurantiacum</name>
    <dbReference type="NCBI Taxonomy" id="134849"/>
    <lineage>
        <taxon>Bacteria</taxon>
        <taxon>Bacillati</taxon>
        <taxon>Actinomycetota</taxon>
        <taxon>Actinomycetes</taxon>
        <taxon>Cryptosporangiales</taxon>
        <taxon>Cryptosporangiaceae</taxon>
        <taxon>Cryptosporangium</taxon>
    </lineage>
</organism>
<dbReference type="InterPro" id="IPR022761">
    <property type="entry name" value="Fumarate_lyase_N"/>
</dbReference>
<feature type="domain" description="Adenylosuccinate lyase C-terminal" evidence="3">
    <location>
        <begin position="364"/>
        <end position="434"/>
    </location>
</feature>
<dbReference type="InterPro" id="IPR020557">
    <property type="entry name" value="Fumarate_lyase_CS"/>
</dbReference>
<dbReference type="NCBIfam" id="TIGR02426">
    <property type="entry name" value="protocat_pcaB"/>
    <property type="match status" value="1"/>
</dbReference>
<dbReference type="InterPro" id="IPR012789">
    <property type="entry name" value="Protocat_PcaB-like"/>
</dbReference>
<dbReference type="PANTHER" id="PTHR43172:SF2">
    <property type="entry name" value="ADENYLOSUCCINATE LYASE C-TERMINAL DOMAIN-CONTAINING PROTEIN"/>
    <property type="match status" value="1"/>
</dbReference>
<dbReference type="SUPFAM" id="SSF48557">
    <property type="entry name" value="L-aspartase-like"/>
    <property type="match status" value="1"/>
</dbReference>
<evidence type="ECO:0000259" key="3">
    <source>
        <dbReference type="SMART" id="SM00998"/>
    </source>
</evidence>
<reference evidence="4 5" key="1">
    <citation type="submission" date="2016-11" db="EMBL/GenBank/DDBJ databases">
        <authorList>
            <person name="Jaros S."/>
            <person name="Januszkiewicz K."/>
            <person name="Wedrychowicz H."/>
        </authorList>
    </citation>
    <scope>NUCLEOTIDE SEQUENCE [LARGE SCALE GENOMIC DNA]</scope>
    <source>
        <strain evidence="4 5">DSM 46144</strain>
    </source>
</reference>
<evidence type="ECO:0000256" key="1">
    <source>
        <dbReference type="ARBA" id="ARBA00023239"/>
    </source>
</evidence>
<gene>
    <name evidence="4" type="ORF">SAMN05443668_105292</name>
</gene>
<comment type="similarity">
    <text evidence="2">Belongs to the class-II fumarase/aspartase family.</text>
</comment>
<dbReference type="Gene3D" id="1.20.200.10">
    <property type="entry name" value="Fumarase/aspartase (Central domain)"/>
    <property type="match status" value="1"/>
</dbReference>
<dbReference type="EMBL" id="FRCS01000005">
    <property type="protein sequence ID" value="SHN34667.1"/>
    <property type="molecule type" value="Genomic_DNA"/>
</dbReference>